<protein>
    <submittedName>
        <fullName evidence="1">Uncharacterized protein</fullName>
    </submittedName>
</protein>
<dbReference type="SUPFAM" id="SSF52075">
    <property type="entry name" value="Outer arm dynein light chain 1"/>
    <property type="match status" value="2"/>
</dbReference>
<gene>
    <name evidence="1" type="ORF">PACLA_8A010737</name>
</gene>
<dbReference type="InterPro" id="IPR002049">
    <property type="entry name" value="LE_dom"/>
</dbReference>
<dbReference type="InterPro" id="IPR001611">
    <property type="entry name" value="Leu-rich_rpt"/>
</dbReference>
<dbReference type="PANTHER" id="PTHR46662:SF104">
    <property type="entry name" value="GPI-ANCHORED ADHESIN-LIKE PROTEIN PGA55-RELATED"/>
    <property type="match status" value="1"/>
</dbReference>
<feature type="non-terminal residue" evidence="1">
    <location>
        <position position="1"/>
    </location>
</feature>
<dbReference type="Proteomes" id="UP001152795">
    <property type="component" value="Unassembled WGS sequence"/>
</dbReference>
<evidence type="ECO:0000313" key="2">
    <source>
        <dbReference type="Proteomes" id="UP001152795"/>
    </source>
</evidence>
<dbReference type="Gene3D" id="3.80.10.10">
    <property type="entry name" value="Ribonuclease Inhibitor"/>
    <property type="match status" value="4"/>
</dbReference>
<evidence type="ECO:0000313" key="1">
    <source>
        <dbReference type="EMBL" id="CAB3996253.1"/>
    </source>
</evidence>
<dbReference type="Pfam" id="PF00560">
    <property type="entry name" value="LRR_1"/>
    <property type="match status" value="2"/>
</dbReference>
<dbReference type="InterPro" id="IPR032675">
    <property type="entry name" value="LRR_dom_sf"/>
</dbReference>
<proteinExistence type="predicted"/>
<dbReference type="PROSITE" id="PS01248">
    <property type="entry name" value="EGF_LAM_1"/>
    <property type="match status" value="1"/>
</dbReference>
<reference evidence="1" key="1">
    <citation type="submission" date="2020-04" db="EMBL/GenBank/DDBJ databases">
        <authorList>
            <person name="Alioto T."/>
            <person name="Alioto T."/>
            <person name="Gomez Garrido J."/>
        </authorList>
    </citation>
    <scope>NUCLEOTIDE SEQUENCE</scope>
    <source>
        <strain evidence="1">A484AB</strain>
    </source>
</reference>
<accession>A0A6S7GWB7</accession>
<sequence>NSDFAYFQKAGGHGTGCSGDLTDNNTVTDITYTPEEERSFLLELFHATGGRWFWIIKTEWGEESNITHCKWFGLECYKNSTYVKFIDLTENGLDGQPPNFWRFRNLQGICLSRNKHMTGQISNVVSRNMTRLRRLCVSFSGMYGSVPWSLILQLYNLEKLQICCMHTGLNGSLPQDIGRLSKLQVFSIGENGIKDVHLPLSIGKLTKLWFLDLEYVSFRSGELWYFNNMTQLQYLQLTNCGLKGTLPKEFGHTHPNIIELRLYGNNLKGELHSCFLGFKKITQLSLGSNLYLHGLFPSALTKLETLQVLDLSGNNFTGFAKNMTFNKQLQTLYIDRNVNLKVEGNLLLQALQPCKDQLRMLVARNCGLKGNLSKTLWNFDKIMYIDLSQNNLTGHIPKNGHFSMAYLFYLTLASNNLSGDLSKSFFAPLETLTYLDLRGNRYMKTKAPLLNEYLNATFTETLHKDTFTCPTLRLTSSGGRADVDPDYYGYRLCFCNRGYYGFMKYCKLCMKGASCDVEASPTQKFKEVIEVKMTIEKGYWPCCGNGTNVTRMIKCNYQVEKFDDEICSPSGKCKCQLNQLNGHLQTSCDTSCICRYGNKGRFCSQCKDGYYKKGSLCITCPKFRKNFPVVLTVCFVLCLVGSIALLVCLRYRKKLVLILIFALAITLIVLHYNNIIPGWFFVIIFAVWILGLSGASENLESFLSIAVFFFQSLDAMLSDANIWPKTIVLLKYQITNAFNFAISELTCSFSDANRPEVSFAVILLLPATGIFLIWLLHGLSKTTSQFCRQNSIIPSSICKRLSIQILLFVYFPITAKTFQAVLPCEHRDGLSYLKVTPWLDCNGTSYNWLVALGYVSLVVFVIGVPLFVFAPLLCKYVDHHGKAVSEETNIWLKPLYEEFRTPYRRYFPLVFLGRRLLLAVFLTVVPTTSSYQVIDRMLVLFAVNLSYEVRLSTGIQYYHCFIGWSISLLLLDAFHIQRKSTLVWGIRDVHIMLSVNSGGGISTFAYLQKAGDLDTGCLFNSIKNNTVTDTTYTPEQERSFLLDLFYATGGRWSVWKNTTGWGEESNITHCEWFGVECYKNSTYVKWIDLTENGLDGQPPNFWRFRNLQGICLSRNRQMTGQISDVVSSNMTRLRRLCLSFTGVYGSVPWNLILQLYNLEMLQICCTQHTGLYGSLPQDIGRLSKLQIFSIGENDIKDVHLPLSIGKLTKLWFLDLEYVSLRSGELWYFNNMTQLQYLHLTNCGLKGTLPKDFGHTHPNIIDLRLYGNNLEGELHSFFLGFKKITQLSLGSNLYLHGLLPSALSKLETLQVLDLSGNNFTGFAKNMTFNKQLQTLYIDRNVNLKIEGNLLLQALQPCKDQLRMLVAQSCGLKGDLSKTLWNFDKIMYIDLSQNNLTGHIPKNGAQFSMPYLFYLALASNNLSGDLSKGLFAPLRTLTYLDIRGNRYMKTKAPLPNEFLNATLTETLHKDTFTCPTLRLTSSGARGRADVDPDYYGYRLCFCNRGYYGFMKYCKPCMKGASCDVEASPTQVIFKEVIEVKMTIDKGYWPCCGNFTNVTRMVKCSYQGEKFDDEVCSPSGKCKCQLNQLNGQLQTSCDTSCICRYGNQGRFCSQCKDGY</sequence>
<dbReference type="CDD" id="cd00055">
    <property type="entry name" value="EGF_Lam"/>
    <property type="match status" value="2"/>
</dbReference>
<dbReference type="PANTHER" id="PTHR46662">
    <property type="entry name" value="DI-GLUCOSE BINDING PROTEIN WITH LEUCINE-RICH REPEAT DOMAIN-CONTAINING PROTEIN"/>
    <property type="match status" value="1"/>
</dbReference>
<name>A0A6S7GWB7_PARCT</name>
<dbReference type="EMBL" id="CACRXK020002831">
    <property type="protein sequence ID" value="CAB3996253.1"/>
    <property type="molecule type" value="Genomic_DNA"/>
</dbReference>
<dbReference type="OrthoDB" id="10006997at2759"/>
<organism evidence="1 2">
    <name type="scientific">Paramuricea clavata</name>
    <name type="common">Red gorgonian</name>
    <name type="synonym">Violescent sea-whip</name>
    <dbReference type="NCBI Taxonomy" id="317549"/>
    <lineage>
        <taxon>Eukaryota</taxon>
        <taxon>Metazoa</taxon>
        <taxon>Cnidaria</taxon>
        <taxon>Anthozoa</taxon>
        <taxon>Octocorallia</taxon>
        <taxon>Malacalcyonacea</taxon>
        <taxon>Plexauridae</taxon>
        <taxon>Paramuricea</taxon>
    </lineage>
</organism>
<keyword evidence="2" id="KW-1185">Reference proteome</keyword>
<comment type="caution">
    <text evidence="1">The sequence shown here is derived from an EMBL/GenBank/DDBJ whole genome shotgun (WGS) entry which is preliminary data.</text>
</comment>
<dbReference type="SUPFAM" id="SSF52058">
    <property type="entry name" value="L domain-like"/>
    <property type="match status" value="2"/>
</dbReference>